<accession>A0A0D8LAE0</accession>
<dbReference type="PATRIC" id="fig|582.24.peg.819"/>
<dbReference type="SUPFAM" id="SSF69118">
    <property type="entry name" value="AhpD-like"/>
    <property type="match status" value="1"/>
</dbReference>
<sequence>MSSLRLSYPKLSPAAYAGLIACKNALETSALSPELVELVYLRVSQINGCAFCLEMHTAALRKRGMVQEKLDALAGWRVSERFSERERAALEWTEAVTQLSAQNTDDATWQRVKAHFSDAEMSDLTIAAGLMNAFNRIAVSLRQ</sequence>
<evidence type="ECO:0000313" key="3">
    <source>
        <dbReference type="Proteomes" id="UP000032582"/>
    </source>
</evidence>
<dbReference type="Gene3D" id="1.20.1290.10">
    <property type="entry name" value="AhpD-like"/>
    <property type="match status" value="1"/>
</dbReference>
<dbReference type="NCBIfam" id="TIGR00778">
    <property type="entry name" value="ahpD_dom"/>
    <property type="match status" value="1"/>
</dbReference>
<dbReference type="Proteomes" id="UP000032582">
    <property type="component" value="Unassembled WGS sequence"/>
</dbReference>
<dbReference type="PANTHER" id="PTHR34846">
    <property type="entry name" value="4-CARBOXYMUCONOLACTONE DECARBOXYLASE FAMILY PROTEIN (AFU_ORTHOLOGUE AFUA_6G11590)"/>
    <property type="match status" value="1"/>
</dbReference>
<feature type="domain" description="Carboxymuconolactone decarboxylase-like" evidence="1">
    <location>
        <begin position="14"/>
        <end position="95"/>
    </location>
</feature>
<dbReference type="EMBL" id="JZSH01000014">
    <property type="protein sequence ID" value="KJF78950.1"/>
    <property type="molecule type" value="Genomic_DNA"/>
</dbReference>
<protein>
    <submittedName>
        <fullName evidence="2">Alkylhydroperoxidase</fullName>
    </submittedName>
</protein>
<evidence type="ECO:0000313" key="2">
    <source>
        <dbReference type="EMBL" id="KJF78950.1"/>
    </source>
</evidence>
<dbReference type="AlphaFoldDB" id="A0A0D8LAE0"/>
<dbReference type="InterPro" id="IPR004675">
    <property type="entry name" value="AhpD_core"/>
</dbReference>
<dbReference type="InterPro" id="IPR029032">
    <property type="entry name" value="AhpD-like"/>
</dbReference>
<dbReference type="PROSITE" id="PS51257">
    <property type="entry name" value="PROKAR_LIPOPROTEIN"/>
    <property type="match status" value="1"/>
</dbReference>
<dbReference type="InterPro" id="IPR003779">
    <property type="entry name" value="CMD-like"/>
</dbReference>
<evidence type="ECO:0000259" key="1">
    <source>
        <dbReference type="Pfam" id="PF02627"/>
    </source>
</evidence>
<reference evidence="2 3" key="1">
    <citation type="submission" date="2015-02" db="EMBL/GenBank/DDBJ databases">
        <title>Whole genome shotgun sequencing of cultured foodborne pathogen.</title>
        <authorList>
            <person name="Timme R."/>
            <person name="Allard M.W."/>
            <person name="Strain E."/>
            <person name="Evans P.S."/>
            <person name="Brown E."/>
        </authorList>
    </citation>
    <scope>NUCLEOTIDE SEQUENCE [LARGE SCALE GENOMIC DNA]</scope>
    <source>
        <strain evidence="2 3">GCSL-TSO-24</strain>
    </source>
</reference>
<keyword evidence="2" id="KW-0575">Peroxidase</keyword>
<dbReference type="Pfam" id="PF02627">
    <property type="entry name" value="CMD"/>
    <property type="match status" value="1"/>
</dbReference>
<dbReference type="PANTHER" id="PTHR34846:SF10">
    <property type="entry name" value="CYTOPLASMIC PROTEIN"/>
    <property type="match status" value="1"/>
</dbReference>
<keyword evidence="2" id="KW-0560">Oxidoreductase</keyword>
<dbReference type="GO" id="GO:0051920">
    <property type="term" value="F:peroxiredoxin activity"/>
    <property type="evidence" value="ECO:0007669"/>
    <property type="project" value="InterPro"/>
</dbReference>
<name>A0A0D8LAE0_MORMO</name>
<gene>
    <name evidence="2" type="ORF">UA45_02735</name>
</gene>
<proteinExistence type="predicted"/>
<organism evidence="2 3">
    <name type="scientific">Morganella morganii</name>
    <name type="common">Proteus morganii</name>
    <dbReference type="NCBI Taxonomy" id="582"/>
    <lineage>
        <taxon>Bacteria</taxon>
        <taxon>Pseudomonadati</taxon>
        <taxon>Pseudomonadota</taxon>
        <taxon>Gammaproteobacteria</taxon>
        <taxon>Enterobacterales</taxon>
        <taxon>Morganellaceae</taxon>
        <taxon>Morganella</taxon>
    </lineage>
</organism>
<comment type="caution">
    <text evidence="2">The sequence shown here is derived from an EMBL/GenBank/DDBJ whole genome shotgun (WGS) entry which is preliminary data.</text>
</comment>